<keyword evidence="5" id="KW-0680">Restriction system</keyword>
<evidence type="ECO:0000313" key="9">
    <source>
        <dbReference type="Proteomes" id="UP000003648"/>
    </source>
</evidence>
<evidence type="ECO:0000256" key="2">
    <source>
        <dbReference type="ARBA" id="ARBA00022603"/>
    </source>
</evidence>
<organism evidence="8 9">
    <name type="scientific">Lactobacillus iners LactinV 01V1-a</name>
    <dbReference type="NCBI Taxonomy" id="879297"/>
    <lineage>
        <taxon>Bacteria</taxon>
        <taxon>Bacillati</taxon>
        <taxon>Bacillota</taxon>
        <taxon>Bacilli</taxon>
        <taxon>Lactobacillales</taxon>
        <taxon>Lactobacillaceae</taxon>
        <taxon>Lactobacillus</taxon>
    </lineage>
</organism>
<comment type="catalytic activity">
    <reaction evidence="6">
        <text>a 2'-deoxyadenosine in DNA + S-adenosyl-L-methionine = an N(6)-methyl-2'-deoxyadenosine in DNA + S-adenosyl-L-homocysteine + H(+)</text>
        <dbReference type="Rhea" id="RHEA:15197"/>
        <dbReference type="Rhea" id="RHEA-COMP:12418"/>
        <dbReference type="Rhea" id="RHEA-COMP:12419"/>
        <dbReference type="ChEBI" id="CHEBI:15378"/>
        <dbReference type="ChEBI" id="CHEBI:57856"/>
        <dbReference type="ChEBI" id="CHEBI:59789"/>
        <dbReference type="ChEBI" id="CHEBI:90615"/>
        <dbReference type="ChEBI" id="CHEBI:90616"/>
        <dbReference type="EC" id="2.1.1.72"/>
    </reaction>
</comment>
<evidence type="ECO:0000256" key="1">
    <source>
        <dbReference type="ARBA" id="ARBA00011900"/>
    </source>
</evidence>
<dbReference type="Proteomes" id="UP000003648">
    <property type="component" value="Unassembled WGS sequence"/>
</dbReference>
<dbReference type="InterPro" id="IPR029063">
    <property type="entry name" value="SAM-dependent_MTases_sf"/>
</dbReference>
<evidence type="ECO:0000256" key="3">
    <source>
        <dbReference type="ARBA" id="ARBA00022679"/>
    </source>
</evidence>
<proteinExistence type="predicted"/>
<dbReference type="InterPro" id="IPR003356">
    <property type="entry name" value="DNA_methylase_A-5"/>
</dbReference>
<dbReference type="EC" id="2.1.1.72" evidence="1"/>
<protein>
    <recommendedName>
        <fullName evidence="1">site-specific DNA-methyltransferase (adenine-specific)</fullName>
        <ecNumber evidence="1">2.1.1.72</ecNumber>
    </recommendedName>
</protein>
<accession>E1NTX3</accession>
<dbReference type="EMBL" id="AEHQ01000069">
    <property type="protein sequence ID" value="EFO70384.1"/>
    <property type="molecule type" value="Genomic_DNA"/>
</dbReference>
<evidence type="ECO:0000259" key="7">
    <source>
        <dbReference type="Pfam" id="PF02384"/>
    </source>
</evidence>
<dbReference type="Gene3D" id="3.40.50.150">
    <property type="entry name" value="Vaccinia Virus protein VP39"/>
    <property type="match status" value="1"/>
</dbReference>
<evidence type="ECO:0000256" key="6">
    <source>
        <dbReference type="ARBA" id="ARBA00047942"/>
    </source>
</evidence>
<reference evidence="8 9" key="1">
    <citation type="submission" date="2010-09" db="EMBL/GenBank/DDBJ databases">
        <authorList>
            <person name="Durkin A.S."/>
            <person name="Madupu R."/>
            <person name="Torralba M."/>
            <person name="Gillis M."/>
            <person name="Methe B."/>
            <person name="Sutton G."/>
            <person name="Nelson K.E."/>
        </authorList>
    </citation>
    <scope>NUCLEOTIDE SEQUENCE [LARGE SCALE GENOMIC DNA]</scope>
    <source>
        <strain evidence="8 9">LactinV 01V1-a</strain>
    </source>
</reference>
<dbReference type="SUPFAM" id="SSF53335">
    <property type="entry name" value="S-adenosyl-L-methionine-dependent methyltransferases"/>
    <property type="match status" value="1"/>
</dbReference>
<feature type="domain" description="DNA methylase adenine-specific" evidence="7">
    <location>
        <begin position="8"/>
        <end position="281"/>
    </location>
</feature>
<dbReference type="Pfam" id="PF02384">
    <property type="entry name" value="N6_Mtase"/>
    <property type="match status" value="1"/>
</dbReference>
<gene>
    <name evidence="8" type="ORF">HMPREF9211_1042</name>
</gene>
<dbReference type="InterPro" id="IPR051537">
    <property type="entry name" value="DNA_Adenine_Mtase"/>
</dbReference>
<dbReference type="GO" id="GO:0003677">
    <property type="term" value="F:DNA binding"/>
    <property type="evidence" value="ECO:0007669"/>
    <property type="project" value="InterPro"/>
</dbReference>
<sequence>MVNPIKNQAFTPDHICDFMCKAVGVNKNSRILDPCSGSGAFLVRAMTDAMDDCDTEEEREEVKRNQIFGIEYEDGAFGLSSTNMLIHGDGNSNVIQASMFERGEWIKDKNINIVLMNPPYNATRKFCDPEYVKSWKSSNKEDPSKGFHFVEYVARHIPANSKIAVLLPMQAAIGTSSEVKKYKKKMLDNYTLEAVFSLPNEIFYPGASAIACCMIFDLSQKHARSNTETFFGYFKDDKFIKRKGLGRVEKTDSDGNSLWASTKDEWLDLYKNKKEVPGLSVMKKVTWKDEWLAEAYIETDYSLLQESDFQKVLNDYLSYLVKEGYVYES</sequence>
<keyword evidence="2 8" id="KW-0489">Methyltransferase</keyword>
<dbReference type="PANTHER" id="PTHR42933">
    <property type="entry name" value="SLR6095 PROTEIN"/>
    <property type="match status" value="1"/>
</dbReference>
<dbReference type="GO" id="GO:0008170">
    <property type="term" value="F:N-methyltransferase activity"/>
    <property type="evidence" value="ECO:0007669"/>
    <property type="project" value="InterPro"/>
</dbReference>
<dbReference type="PROSITE" id="PS00092">
    <property type="entry name" value="N6_MTASE"/>
    <property type="match status" value="1"/>
</dbReference>
<dbReference type="GO" id="GO:0032259">
    <property type="term" value="P:methylation"/>
    <property type="evidence" value="ECO:0007669"/>
    <property type="project" value="UniProtKB-KW"/>
</dbReference>
<evidence type="ECO:0000256" key="5">
    <source>
        <dbReference type="ARBA" id="ARBA00022747"/>
    </source>
</evidence>
<keyword evidence="4" id="KW-0949">S-adenosyl-L-methionine</keyword>
<keyword evidence="3" id="KW-0808">Transferase</keyword>
<dbReference type="GO" id="GO:0009307">
    <property type="term" value="P:DNA restriction-modification system"/>
    <property type="evidence" value="ECO:0007669"/>
    <property type="project" value="UniProtKB-KW"/>
</dbReference>
<dbReference type="PANTHER" id="PTHR42933:SF1">
    <property type="entry name" value="SITE-SPECIFIC DNA-METHYLTRANSFERASE (ADENINE-SPECIFIC)"/>
    <property type="match status" value="1"/>
</dbReference>
<dbReference type="PRINTS" id="PR00507">
    <property type="entry name" value="N12N6MTFRASE"/>
</dbReference>
<name>E1NTX3_9LACO</name>
<evidence type="ECO:0000313" key="8">
    <source>
        <dbReference type="EMBL" id="EFO70384.1"/>
    </source>
</evidence>
<evidence type="ECO:0000256" key="4">
    <source>
        <dbReference type="ARBA" id="ARBA00022691"/>
    </source>
</evidence>
<dbReference type="InterPro" id="IPR002052">
    <property type="entry name" value="DNA_methylase_N6_adenine_CS"/>
</dbReference>
<dbReference type="AlphaFoldDB" id="E1NTX3"/>
<comment type="caution">
    <text evidence="8">The sequence shown here is derived from an EMBL/GenBank/DDBJ whole genome shotgun (WGS) entry which is preliminary data.</text>
</comment>
<dbReference type="GO" id="GO:0009007">
    <property type="term" value="F:site-specific DNA-methyltransferase (adenine-specific) activity"/>
    <property type="evidence" value="ECO:0007669"/>
    <property type="project" value="UniProtKB-EC"/>
</dbReference>
<dbReference type="REBASE" id="43004">
    <property type="entry name" value="LinV1aORF1042P"/>
</dbReference>